<name>A0A5C5ZI46_9BACT</name>
<evidence type="ECO:0000256" key="7">
    <source>
        <dbReference type="RuleBase" id="RU003792"/>
    </source>
</evidence>
<evidence type="ECO:0000256" key="2">
    <source>
        <dbReference type="ARBA" id="ARBA00022694"/>
    </source>
</evidence>
<dbReference type="InterPro" id="IPR001406">
    <property type="entry name" value="PsdUridine_synth_TruA"/>
</dbReference>
<dbReference type="PIRSF" id="PIRSF001430">
    <property type="entry name" value="tRNA_psdUrid_synth"/>
    <property type="match status" value="1"/>
</dbReference>
<comment type="catalytic activity">
    <reaction evidence="4 7">
        <text>uridine(38/39/40) in tRNA = pseudouridine(38/39/40) in tRNA</text>
        <dbReference type="Rhea" id="RHEA:22376"/>
        <dbReference type="Rhea" id="RHEA-COMP:10085"/>
        <dbReference type="Rhea" id="RHEA-COMP:10087"/>
        <dbReference type="ChEBI" id="CHEBI:65314"/>
        <dbReference type="ChEBI" id="CHEBI:65315"/>
        <dbReference type="EC" id="5.4.99.12"/>
    </reaction>
</comment>
<feature type="domain" description="Pseudouridine synthase I TruA alpha/beta" evidence="8">
    <location>
        <begin position="16"/>
        <end position="110"/>
    </location>
</feature>
<dbReference type="AlphaFoldDB" id="A0A5C5ZI46"/>
<comment type="subunit">
    <text evidence="4">Homodimer.</text>
</comment>
<comment type="caution">
    <text evidence="9">The sequence shown here is derived from an EMBL/GenBank/DDBJ whole genome shotgun (WGS) entry which is preliminary data.</text>
</comment>
<comment type="caution">
    <text evidence="4">Lacks conserved residue(s) required for the propagation of feature annotation.</text>
</comment>
<dbReference type="InterPro" id="IPR020094">
    <property type="entry name" value="TruA/RsuA/RluB/E/F_N"/>
</dbReference>
<dbReference type="RefSeq" id="WP_146402870.1">
    <property type="nucleotide sequence ID" value="NZ_SJPQ01000004.1"/>
</dbReference>
<dbReference type="NCBIfam" id="TIGR00071">
    <property type="entry name" value="hisT_truA"/>
    <property type="match status" value="1"/>
</dbReference>
<dbReference type="GO" id="GO:0160147">
    <property type="term" value="F:tRNA pseudouridine(38-40) synthase activity"/>
    <property type="evidence" value="ECO:0007669"/>
    <property type="project" value="UniProtKB-EC"/>
</dbReference>
<evidence type="ECO:0000313" key="10">
    <source>
        <dbReference type="Proteomes" id="UP000315440"/>
    </source>
</evidence>
<dbReference type="FunFam" id="3.30.70.580:FF:000001">
    <property type="entry name" value="tRNA pseudouridine synthase A"/>
    <property type="match status" value="1"/>
</dbReference>
<comment type="function">
    <text evidence="4">Formation of pseudouridine at positions 38, 39 and 40 in the anticodon stem and loop of transfer RNAs.</text>
</comment>
<reference evidence="9 10" key="1">
    <citation type="submission" date="2019-02" db="EMBL/GenBank/DDBJ databases">
        <title>Deep-cultivation of Planctomycetes and their phenomic and genomic characterization uncovers novel biology.</title>
        <authorList>
            <person name="Wiegand S."/>
            <person name="Jogler M."/>
            <person name="Boedeker C."/>
            <person name="Pinto D."/>
            <person name="Vollmers J."/>
            <person name="Rivas-Marin E."/>
            <person name="Kohn T."/>
            <person name="Peeters S.H."/>
            <person name="Heuer A."/>
            <person name="Rast P."/>
            <person name="Oberbeckmann S."/>
            <person name="Bunk B."/>
            <person name="Jeske O."/>
            <person name="Meyerdierks A."/>
            <person name="Storesund J.E."/>
            <person name="Kallscheuer N."/>
            <person name="Luecker S."/>
            <person name="Lage O.M."/>
            <person name="Pohl T."/>
            <person name="Merkel B.J."/>
            <person name="Hornburger P."/>
            <person name="Mueller R.-W."/>
            <person name="Bruemmer F."/>
            <person name="Labrenz M."/>
            <person name="Spormann A.M."/>
            <person name="Op Den Camp H."/>
            <person name="Overmann J."/>
            <person name="Amann R."/>
            <person name="Jetten M.S.M."/>
            <person name="Mascher T."/>
            <person name="Medema M.H."/>
            <person name="Devos D.P."/>
            <person name="Kaster A.-K."/>
            <person name="Ovreas L."/>
            <person name="Rohde M."/>
            <person name="Galperin M.Y."/>
            <person name="Jogler C."/>
        </authorList>
    </citation>
    <scope>NUCLEOTIDE SEQUENCE [LARGE SCALE GENOMIC DNA]</scope>
    <source>
        <strain evidence="9 10">Mal64</strain>
    </source>
</reference>
<evidence type="ECO:0000313" key="9">
    <source>
        <dbReference type="EMBL" id="TWT86795.1"/>
    </source>
</evidence>
<evidence type="ECO:0000256" key="3">
    <source>
        <dbReference type="ARBA" id="ARBA00023235"/>
    </source>
</evidence>
<dbReference type="GO" id="GO:0003723">
    <property type="term" value="F:RNA binding"/>
    <property type="evidence" value="ECO:0007669"/>
    <property type="project" value="InterPro"/>
</dbReference>
<sequence length="253" mass="27537">MSDPALEPARWLKLTVAYDGARFAGWQTQPGRPTVQDAVERAWREITGETVRVTASGRTDAGVHALGQVVGLSTSSTLEEGRLQQALNAKLPEDVVVLTVERAPEGFHATHDALRKTYRYQVHNSRTRPLFDRGRVWHAPSARLDETAMGQGGAILLGRHDFAAFESVGSERSSTVRTVLGCEVRREGDRVDITVTGDGFLYNMVRTIAGTLVEVGRGARPVEWVAEVLASRDRAQAGPTAPAHGLVLVSVEY</sequence>
<dbReference type="OrthoDB" id="9811823at2"/>
<evidence type="ECO:0000256" key="1">
    <source>
        <dbReference type="ARBA" id="ARBA00009375"/>
    </source>
</evidence>
<evidence type="ECO:0000256" key="4">
    <source>
        <dbReference type="HAMAP-Rule" id="MF_00171"/>
    </source>
</evidence>
<feature type="domain" description="Pseudouridine synthase I TruA alpha/beta" evidence="8">
    <location>
        <begin position="156"/>
        <end position="253"/>
    </location>
</feature>
<dbReference type="PANTHER" id="PTHR11142:SF0">
    <property type="entry name" value="TRNA PSEUDOURIDINE SYNTHASE-LIKE 1"/>
    <property type="match status" value="1"/>
</dbReference>
<feature type="binding site" evidence="4 6">
    <location>
        <position position="118"/>
    </location>
    <ligand>
        <name>substrate</name>
    </ligand>
</feature>
<feature type="active site" description="Nucleophile" evidence="4 5">
    <location>
        <position position="60"/>
    </location>
</feature>
<dbReference type="EC" id="5.4.99.12" evidence="4"/>
<comment type="similarity">
    <text evidence="1 4 7">Belongs to the tRNA pseudouridine synthase TruA family.</text>
</comment>
<dbReference type="Proteomes" id="UP000315440">
    <property type="component" value="Unassembled WGS sequence"/>
</dbReference>
<keyword evidence="3 4" id="KW-0413">Isomerase</keyword>
<dbReference type="InterPro" id="IPR020097">
    <property type="entry name" value="PsdUridine_synth_TruA_a/b_dom"/>
</dbReference>
<dbReference type="GO" id="GO:0031119">
    <property type="term" value="P:tRNA pseudouridine synthesis"/>
    <property type="evidence" value="ECO:0007669"/>
    <property type="project" value="UniProtKB-UniRule"/>
</dbReference>
<dbReference type="SUPFAM" id="SSF55120">
    <property type="entry name" value="Pseudouridine synthase"/>
    <property type="match status" value="1"/>
</dbReference>
<dbReference type="Gene3D" id="3.30.70.580">
    <property type="entry name" value="Pseudouridine synthase I, catalytic domain, N-terminal subdomain"/>
    <property type="match status" value="1"/>
</dbReference>
<dbReference type="PANTHER" id="PTHR11142">
    <property type="entry name" value="PSEUDOURIDYLATE SYNTHASE"/>
    <property type="match status" value="1"/>
</dbReference>
<dbReference type="HAMAP" id="MF_00171">
    <property type="entry name" value="TruA"/>
    <property type="match status" value="1"/>
</dbReference>
<gene>
    <name evidence="4 9" type="primary">truA</name>
    <name evidence="9" type="ORF">Mal64_36250</name>
</gene>
<evidence type="ECO:0000256" key="6">
    <source>
        <dbReference type="PIRSR" id="PIRSR001430-2"/>
    </source>
</evidence>
<proteinExistence type="inferred from homology"/>
<keyword evidence="2 4" id="KW-0819">tRNA processing</keyword>
<dbReference type="Pfam" id="PF01416">
    <property type="entry name" value="PseudoU_synth_1"/>
    <property type="match status" value="2"/>
</dbReference>
<dbReference type="InterPro" id="IPR020103">
    <property type="entry name" value="PsdUridine_synth_cat_dom_sf"/>
</dbReference>
<protein>
    <recommendedName>
        <fullName evidence="4">tRNA pseudouridine synthase A</fullName>
        <ecNumber evidence="4">5.4.99.12</ecNumber>
    </recommendedName>
    <alternativeName>
        <fullName evidence="4">tRNA pseudouridine(38-40) synthase</fullName>
    </alternativeName>
    <alternativeName>
        <fullName evidence="4">tRNA pseudouridylate synthase I</fullName>
    </alternativeName>
    <alternativeName>
        <fullName evidence="4">tRNA-uridine isomerase I</fullName>
    </alternativeName>
</protein>
<keyword evidence="10" id="KW-1185">Reference proteome</keyword>
<evidence type="ECO:0000256" key="5">
    <source>
        <dbReference type="PIRSR" id="PIRSR001430-1"/>
    </source>
</evidence>
<accession>A0A5C5ZI46</accession>
<dbReference type="InterPro" id="IPR020095">
    <property type="entry name" value="PsdUridine_synth_TruA_C"/>
</dbReference>
<evidence type="ECO:0000259" key="8">
    <source>
        <dbReference type="Pfam" id="PF01416"/>
    </source>
</evidence>
<dbReference type="EMBL" id="SJPQ01000004">
    <property type="protein sequence ID" value="TWT86795.1"/>
    <property type="molecule type" value="Genomic_DNA"/>
</dbReference>
<organism evidence="9 10">
    <name type="scientific">Pseudobythopirellula maris</name>
    <dbReference type="NCBI Taxonomy" id="2527991"/>
    <lineage>
        <taxon>Bacteria</taxon>
        <taxon>Pseudomonadati</taxon>
        <taxon>Planctomycetota</taxon>
        <taxon>Planctomycetia</taxon>
        <taxon>Pirellulales</taxon>
        <taxon>Lacipirellulaceae</taxon>
        <taxon>Pseudobythopirellula</taxon>
    </lineage>
</organism>
<dbReference type="Gene3D" id="3.30.70.660">
    <property type="entry name" value="Pseudouridine synthase I, catalytic domain, C-terminal subdomain"/>
    <property type="match status" value="1"/>
</dbReference>
<dbReference type="CDD" id="cd02570">
    <property type="entry name" value="PseudoU_synth_EcTruA"/>
    <property type="match status" value="1"/>
</dbReference>